<dbReference type="SUPFAM" id="SSF52540">
    <property type="entry name" value="P-loop containing nucleoside triphosphate hydrolases"/>
    <property type="match status" value="1"/>
</dbReference>
<evidence type="ECO:0000313" key="7">
    <source>
        <dbReference type="Proteomes" id="UP000095651"/>
    </source>
</evidence>
<evidence type="ECO:0000313" key="5">
    <source>
        <dbReference type="EMBL" id="CUN50754.1"/>
    </source>
</evidence>
<evidence type="ECO:0000313" key="6">
    <source>
        <dbReference type="EMBL" id="RGM08549.1"/>
    </source>
</evidence>
<dbReference type="Pfam" id="PF00005">
    <property type="entry name" value="ABC_tran"/>
    <property type="match status" value="1"/>
</dbReference>
<keyword evidence="3 6" id="KW-0067">ATP-binding</keyword>
<reference evidence="5 7" key="1">
    <citation type="submission" date="2015-09" db="EMBL/GenBank/DDBJ databases">
        <authorList>
            <consortium name="Pathogen Informatics"/>
        </authorList>
    </citation>
    <scope>NUCLEOTIDE SEQUENCE [LARGE SCALE GENOMIC DNA]</scope>
    <source>
        <strain evidence="5 7">2789STDY5608850</strain>
    </source>
</reference>
<evidence type="ECO:0000259" key="4">
    <source>
        <dbReference type="PROSITE" id="PS50893"/>
    </source>
</evidence>
<sequence length="373" mass="42017">MASLSLVNVCKTYKNGFEAVKDVNLDIRDKEFLILVGPSGCGKSTTLRMIAGLEDISSGQLWIDGQLVNMLEPKNRDLSMVFQNYALYPHMTVYQNMAFGLKVRKTPKEEIDRRVRQAAKILDIAHLLDRKPHALSGGQKQRVAIGSVIVREPKAYLMDEPLSNLDAKLRSQMRVELSKLHRELGATVIYVTHDQVEAMTLGTRIVVMRSGKIQQAAAPGDLYQNPVNKFVAGFIGSPAMNFLPAWVERRDERVCLEFGSSRLYVNRMCASRLIEGGYLGRRVYLGIRPEDFHETGPGENALPLEVEIKEMLGAEQLLYGNCGRNELCVRTKPDFKAEPGNTVTVFVDMDRIKLFDMETEENITFHRGVRPVK</sequence>
<dbReference type="InterPro" id="IPR003593">
    <property type="entry name" value="AAA+_ATPase"/>
</dbReference>
<dbReference type="InterPro" id="IPR047641">
    <property type="entry name" value="ABC_transpr_MalK/UgpC-like"/>
</dbReference>
<dbReference type="GO" id="GO:0016887">
    <property type="term" value="F:ATP hydrolysis activity"/>
    <property type="evidence" value="ECO:0007669"/>
    <property type="project" value="InterPro"/>
</dbReference>
<keyword evidence="2" id="KW-0547">Nucleotide-binding</keyword>
<dbReference type="Gene3D" id="2.40.50.140">
    <property type="entry name" value="Nucleic acid-binding proteins"/>
    <property type="match status" value="1"/>
</dbReference>
<evidence type="ECO:0000313" key="8">
    <source>
        <dbReference type="Proteomes" id="UP000261257"/>
    </source>
</evidence>
<name>A0A173XGF2_9FIRM</name>
<reference evidence="6 8" key="2">
    <citation type="submission" date="2018-08" db="EMBL/GenBank/DDBJ databases">
        <title>A genome reference for cultivated species of the human gut microbiota.</title>
        <authorList>
            <person name="Zou Y."/>
            <person name="Xue W."/>
            <person name="Luo G."/>
        </authorList>
    </citation>
    <scope>NUCLEOTIDE SEQUENCE [LARGE SCALE GENOMIC DNA]</scope>
    <source>
        <strain evidence="6 8">TF05-11AC</strain>
    </source>
</reference>
<organism evidence="5 7">
    <name type="scientific">Hungatella hathewayi</name>
    <dbReference type="NCBI Taxonomy" id="154046"/>
    <lineage>
        <taxon>Bacteria</taxon>
        <taxon>Bacillati</taxon>
        <taxon>Bacillota</taxon>
        <taxon>Clostridia</taxon>
        <taxon>Lachnospirales</taxon>
        <taxon>Lachnospiraceae</taxon>
        <taxon>Hungatella</taxon>
    </lineage>
</organism>
<dbReference type="InterPro" id="IPR008995">
    <property type="entry name" value="Mo/tungstate-bd_C_term_dom"/>
</dbReference>
<dbReference type="Pfam" id="PF17912">
    <property type="entry name" value="OB_MalK"/>
    <property type="match status" value="1"/>
</dbReference>
<dbReference type="Proteomes" id="UP000095651">
    <property type="component" value="Unassembled WGS sequence"/>
</dbReference>
<protein>
    <submittedName>
        <fullName evidence="5 6">ABC transporter</fullName>
        <ecNumber evidence="5">3.6.3.20</ecNumber>
    </submittedName>
</protein>
<dbReference type="PROSITE" id="PS00211">
    <property type="entry name" value="ABC_TRANSPORTER_1"/>
    <property type="match status" value="1"/>
</dbReference>
<dbReference type="InterPro" id="IPR012340">
    <property type="entry name" value="NA-bd_OB-fold"/>
</dbReference>
<evidence type="ECO:0000256" key="1">
    <source>
        <dbReference type="ARBA" id="ARBA00022448"/>
    </source>
</evidence>
<dbReference type="RefSeq" id="WP_055652799.1">
    <property type="nucleotide sequence ID" value="NZ_CABIXC010000001.1"/>
</dbReference>
<dbReference type="InterPro" id="IPR017871">
    <property type="entry name" value="ABC_transporter-like_CS"/>
</dbReference>
<dbReference type="InterPro" id="IPR040582">
    <property type="entry name" value="OB_MalK-like"/>
</dbReference>
<dbReference type="SMART" id="SM00382">
    <property type="entry name" value="AAA"/>
    <property type="match status" value="1"/>
</dbReference>
<dbReference type="FunFam" id="3.40.50.300:FF:000042">
    <property type="entry name" value="Maltose/maltodextrin ABC transporter, ATP-binding protein"/>
    <property type="match status" value="1"/>
</dbReference>
<evidence type="ECO:0000256" key="3">
    <source>
        <dbReference type="ARBA" id="ARBA00022840"/>
    </source>
</evidence>
<dbReference type="NCBIfam" id="NF008653">
    <property type="entry name" value="PRK11650.1"/>
    <property type="match status" value="1"/>
</dbReference>
<accession>A0A173XGF2</accession>
<dbReference type="EMBL" id="CYZE01000001">
    <property type="protein sequence ID" value="CUN50754.1"/>
    <property type="molecule type" value="Genomic_DNA"/>
</dbReference>
<gene>
    <name evidence="5" type="primary">ugpC_1</name>
    <name evidence="6" type="ORF">DXC39_00855</name>
    <name evidence="5" type="ORF">ERS852407_00402</name>
</gene>
<proteinExistence type="predicted"/>
<dbReference type="InterPro" id="IPR003439">
    <property type="entry name" value="ABC_transporter-like_ATP-bd"/>
</dbReference>
<dbReference type="PROSITE" id="PS50893">
    <property type="entry name" value="ABC_TRANSPORTER_2"/>
    <property type="match status" value="1"/>
</dbReference>
<dbReference type="PANTHER" id="PTHR43875">
    <property type="entry name" value="MALTODEXTRIN IMPORT ATP-BINDING PROTEIN MSMX"/>
    <property type="match status" value="1"/>
</dbReference>
<dbReference type="CDD" id="cd03301">
    <property type="entry name" value="ABC_MalK_N"/>
    <property type="match status" value="1"/>
</dbReference>
<dbReference type="AlphaFoldDB" id="A0A173XGF2"/>
<dbReference type="InterPro" id="IPR015855">
    <property type="entry name" value="ABC_transpr_MalK-like"/>
</dbReference>
<dbReference type="GO" id="GO:0055052">
    <property type="term" value="C:ATP-binding cassette (ABC) transporter complex, substrate-binding subunit-containing"/>
    <property type="evidence" value="ECO:0007669"/>
    <property type="project" value="TreeGrafter"/>
</dbReference>
<evidence type="ECO:0000256" key="2">
    <source>
        <dbReference type="ARBA" id="ARBA00022741"/>
    </source>
</evidence>
<keyword evidence="5" id="KW-0378">Hydrolase</keyword>
<dbReference type="Gene3D" id="3.40.50.300">
    <property type="entry name" value="P-loop containing nucleotide triphosphate hydrolases"/>
    <property type="match status" value="1"/>
</dbReference>
<keyword evidence="1" id="KW-0813">Transport</keyword>
<dbReference type="SUPFAM" id="SSF50331">
    <property type="entry name" value="MOP-like"/>
    <property type="match status" value="1"/>
</dbReference>
<dbReference type="GO" id="GO:0005524">
    <property type="term" value="F:ATP binding"/>
    <property type="evidence" value="ECO:0007669"/>
    <property type="project" value="UniProtKB-KW"/>
</dbReference>
<dbReference type="EC" id="3.6.3.20" evidence="5"/>
<dbReference type="GO" id="GO:0008643">
    <property type="term" value="P:carbohydrate transport"/>
    <property type="evidence" value="ECO:0007669"/>
    <property type="project" value="InterPro"/>
</dbReference>
<feature type="domain" description="ABC transporter" evidence="4">
    <location>
        <begin position="4"/>
        <end position="235"/>
    </location>
</feature>
<dbReference type="PANTHER" id="PTHR43875:SF1">
    <property type="entry name" value="OSMOPROTECTIVE COMPOUNDS UPTAKE ATP-BINDING PROTEIN GGTA"/>
    <property type="match status" value="1"/>
</dbReference>
<dbReference type="EMBL" id="QSSQ01000001">
    <property type="protein sequence ID" value="RGM08549.1"/>
    <property type="molecule type" value="Genomic_DNA"/>
</dbReference>
<dbReference type="Gene3D" id="2.40.50.100">
    <property type="match status" value="1"/>
</dbReference>
<dbReference type="GO" id="GO:0140359">
    <property type="term" value="F:ABC-type transporter activity"/>
    <property type="evidence" value="ECO:0007669"/>
    <property type="project" value="InterPro"/>
</dbReference>
<dbReference type="Proteomes" id="UP000261257">
    <property type="component" value="Unassembled WGS sequence"/>
</dbReference>
<dbReference type="InterPro" id="IPR027417">
    <property type="entry name" value="P-loop_NTPase"/>
</dbReference>